<dbReference type="PANTHER" id="PTHR42973">
    <property type="entry name" value="BINDING OXIDOREDUCTASE, PUTATIVE (AFU_ORTHOLOGUE AFUA_1G17690)-RELATED"/>
    <property type="match status" value="1"/>
</dbReference>
<dbReference type="PANTHER" id="PTHR42973:SF52">
    <property type="entry name" value="FAD BINDING DOMAIN PROTEIN (AFU_ORTHOLOGUE AFUA_2G00730)"/>
    <property type="match status" value="1"/>
</dbReference>
<dbReference type="GO" id="GO:0071949">
    <property type="term" value="F:FAD binding"/>
    <property type="evidence" value="ECO:0007669"/>
    <property type="project" value="InterPro"/>
</dbReference>
<dbReference type="SUPFAM" id="SSF56176">
    <property type="entry name" value="FAD-binding/transporter-associated domain-like"/>
    <property type="match status" value="1"/>
</dbReference>
<evidence type="ECO:0000256" key="1">
    <source>
        <dbReference type="ARBA" id="ARBA00005466"/>
    </source>
</evidence>
<dbReference type="Gene3D" id="3.30.465.10">
    <property type="match status" value="1"/>
</dbReference>
<dbReference type="InterPro" id="IPR006094">
    <property type="entry name" value="Oxid_FAD_bind_N"/>
</dbReference>
<dbReference type="InterPro" id="IPR016166">
    <property type="entry name" value="FAD-bd_PCMH"/>
</dbReference>
<dbReference type="InterPro" id="IPR050416">
    <property type="entry name" value="FAD-linked_Oxidoreductase"/>
</dbReference>
<dbReference type="OrthoDB" id="415825at2759"/>
<dbReference type="Pfam" id="PF08031">
    <property type="entry name" value="BBE"/>
    <property type="match status" value="1"/>
</dbReference>
<protein>
    <submittedName>
        <fullName evidence="6">6-hydroxy-D-nicotine oxidase</fullName>
    </submittedName>
</protein>
<accession>A0A0J6I1D5</accession>
<dbReference type="Gene3D" id="3.40.462.20">
    <property type="match status" value="1"/>
</dbReference>
<dbReference type="InterPro" id="IPR016167">
    <property type="entry name" value="FAD-bd_PCMH_sub1"/>
</dbReference>
<dbReference type="AlphaFoldDB" id="A0A0J6I1D5"/>
<evidence type="ECO:0000256" key="3">
    <source>
        <dbReference type="ARBA" id="ARBA00022827"/>
    </source>
</evidence>
<keyword evidence="2" id="KW-0285">Flavoprotein</keyword>
<evidence type="ECO:0000256" key="2">
    <source>
        <dbReference type="ARBA" id="ARBA00022630"/>
    </source>
</evidence>
<dbReference type="GO" id="GO:0016491">
    <property type="term" value="F:oxidoreductase activity"/>
    <property type="evidence" value="ECO:0007669"/>
    <property type="project" value="UniProtKB-KW"/>
</dbReference>
<evidence type="ECO:0000313" key="6">
    <source>
        <dbReference type="EMBL" id="KMM65092.1"/>
    </source>
</evidence>
<dbReference type="InterPro" id="IPR012951">
    <property type="entry name" value="BBE"/>
</dbReference>
<dbReference type="Pfam" id="PF01565">
    <property type="entry name" value="FAD_binding_4"/>
    <property type="match status" value="1"/>
</dbReference>
<reference evidence="6" key="1">
    <citation type="submission" date="2007-06" db="EMBL/GenBank/DDBJ databases">
        <title>The Genome Sequence of Coccidioides posadasii RMSCC_3488.</title>
        <authorList>
            <consortium name="Coccidioides Genome Resources Consortium"/>
            <consortium name="The Broad Institute Genome Sequencing Platform"/>
            <person name="Henn M.R."/>
            <person name="Sykes S."/>
            <person name="Young S."/>
            <person name="Jaffe D."/>
            <person name="Berlin A."/>
            <person name="Alvarez P."/>
            <person name="Butler J."/>
            <person name="Gnerre S."/>
            <person name="Grabherr M."/>
            <person name="Mauceli E."/>
            <person name="Brockman W."/>
            <person name="Kodira C."/>
            <person name="Alvarado L."/>
            <person name="Zeng Q."/>
            <person name="Crawford M."/>
            <person name="Antoine C."/>
            <person name="Devon K."/>
            <person name="Galgiani J."/>
            <person name="Orsborn K."/>
            <person name="Lewis M.L."/>
            <person name="Nusbaum C."/>
            <person name="Galagan J."/>
            <person name="Birren B."/>
        </authorList>
    </citation>
    <scope>NUCLEOTIDE SEQUENCE [LARGE SCALE GENOMIC DNA]</scope>
    <source>
        <strain evidence="6">RMSCC 3488</strain>
    </source>
</reference>
<evidence type="ECO:0000256" key="4">
    <source>
        <dbReference type="ARBA" id="ARBA00023002"/>
    </source>
</evidence>
<dbReference type="InterPro" id="IPR016169">
    <property type="entry name" value="FAD-bd_PCMH_sub2"/>
</dbReference>
<proteinExistence type="inferred from homology"/>
<dbReference type="Proteomes" id="UP000054567">
    <property type="component" value="Unassembled WGS sequence"/>
</dbReference>
<keyword evidence="3" id="KW-0274">FAD</keyword>
<comment type="similarity">
    <text evidence="1">Belongs to the oxygen-dependent FAD-linked oxidoreductase family.</text>
</comment>
<dbReference type="EMBL" id="DS268109">
    <property type="protein sequence ID" value="KMM65092.1"/>
    <property type="molecule type" value="Genomic_DNA"/>
</dbReference>
<dbReference type="InterPro" id="IPR036318">
    <property type="entry name" value="FAD-bd_PCMH-like_sf"/>
</dbReference>
<dbReference type="PROSITE" id="PS51387">
    <property type="entry name" value="FAD_PCMH"/>
    <property type="match status" value="1"/>
</dbReference>
<sequence>MASSETQATVEMAEALRSKLEGSEVLTPSSPGYEDAIKRWSDAAVKRAGLVMLATSAEDISKAVRFAQENNIDLAIRGGGHSVSGTSSSDGGLVTDLSLMRKVTVDPTKKTITAQGGALWVDVDTAAAAHNLAMPGGTVNHTGIGGLTLGGGYGWLSAKYGLVIDNLISAKMVLADGRIVTTSATEEPDLFWAIRGAGHNFGVAAEFTYQGYEQVNQVYAGPLIFTVDKLEGVIEALNSTLQNPDENSGAVCAITRPPNAPDISLIVIVFHNGTEEEGKKRFERLFALKPEVIEAKMIPYSEVNTLMNAAAQHGGRRTFKGLFFAPPLSPVFARKIASMVSQKLREETDMGGSVLVLEFFDMRKIIQTKLTDTAFANRGTTLNGVLSLRWENSANDVRYRQWSRDLQMLFKEELDETRKNGIPSGEGVPQYINYAEPGDIVVPSIYGVNGERLQKLKARYDPDSVFGKMNPIIPAK</sequence>
<organism evidence="6">
    <name type="scientific">Coccidioides posadasii RMSCC 3488</name>
    <dbReference type="NCBI Taxonomy" id="454284"/>
    <lineage>
        <taxon>Eukaryota</taxon>
        <taxon>Fungi</taxon>
        <taxon>Dikarya</taxon>
        <taxon>Ascomycota</taxon>
        <taxon>Pezizomycotina</taxon>
        <taxon>Eurotiomycetes</taxon>
        <taxon>Eurotiomycetidae</taxon>
        <taxon>Onygenales</taxon>
        <taxon>Onygenaceae</taxon>
        <taxon>Coccidioides</taxon>
    </lineage>
</organism>
<dbReference type="Gene3D" id="3.30.43.10">
    <property type="entry name" value="Uridine Diphospho-n-acetylenolpyruvylglucosamine Reductase, domain 2"/>
    <property type="match status" value="1"/>
</dbReference>
<name>A0A0J6I1D5_COCPO</name>
<gene>
    <name evidence="6" type="ORF">CPAG_01444</name>
</gene>
<feature type="domain" description="FAD-binding PCMH-type" evidence="5">
    <location>
        <begin position="43"/>
        <end position="214"/>
    </location>
</feature>
<dbReference type="VEuPathDB" id="FungiDB:CPAG_01444"/>
<keyword evidence="4" id="KW-0560">Oxidoreductase</keyword>
<evidence type="ECO:0000259" key="5">
    <source>
        <dbReference type="PROSITE" id="PS51387"/>
    </source>
</evidence>